<dbReference type="Proteomes" id="UP000689129">
    <property type="component" value="Unassembled WGS sequence"/>
</dbReference>
<feature type="compositionally biased region" description="Gly residues" evidence="1">
    <location>
        <begin position="427"/>
        <end position="442"/>
    </location>
</feature>
<evidence type="ECO:0000313" key="2">
    <source>
        <dbReference type="EMBL" id="KAG7137599.1"/>
    </source>
</evidence>
<sequence>MLDENLPSFRFQPSSDSPLNTVLYFSHNGSDPSAQYLLMRADPAVSASKNKYAVALADVSSQSIIYAEVLVEPSWSQPTLSTAEIRAQNGQPPPPTPITPDTVTLNLYNPDSQVVIRSKPGSWGKSDSWEFELPEQSFRAPSASKIDLDAGEPPISDLVPKAVFRWKKESRLGREMTCYLVGKSVGGKKSKEPDITVAMFKEGRHDSTVTIYEPNLRRVDVQDQKGLDIVLLLGAEVIRDLFLNPKMDPFNPTSYQAQSNMAPSRDPRQQDIDAETKRLQAMVAEEERQARERERQTREQERRDAEEARRIKDMLNREEEERRRKQAEVDRETERLRKQYGVNAQGFAANSSLPPDAHAPHLPPRPGPGATHSHGAGRGRGSPGLSPYFSSSAHGHSQPPPRPSSAGPQTPAMSGGSSGWWKPGPSTPGGGAAATSSGGAGRGGKKPANPLHGLLNGHGPYGNAAASVSNFFHGAASKHESKLSKKRSM</sequence>
<dbReference type="AlphaFoldDB" id="A0A8I3ASR6"/>
<dbReference type="EMBL" id="JAEMWZ010000085">
    <property type="protein sequence ID" value="KAG7137599.1"/>
    <property type="molecule type" value="Genomic_DNA"/>
</dbReference>
<evidence type="ECO:0000313" key="3">
    <source>
        <dbReference type="Proteomes" id="UP000689129"/>
    </source>
</evidence>
<dbReference type="OrthoDB" id="4846841at2759"/>
<accession>A0A8I3ASR6</accession>
<protein>
    <submittedName>
        <fullName evidence="2">Uncharacterized protein</fullName>
    </submittedName>
</protein>
<reference evidence="2" key="1">
    <citation type="journal article" date="2021" name="Mol. Plant Pathol.">
        <title>A 20-kb lineage-specific genomic region tames virulence in pathogenic amphidiploid Verticillium longisporum.</title>
        <authorList>
            <person name="Harting R."/>
            <person name="Starke J."/>
            <person name="Kusch H."/>
            <person name="Poggeler S."/>
            <person name="Maurus I."/>
            <person name="Schluter R."/>
            <person name="Landesfeind M."/>
            <person name="Bulla I."/>
            <person name="Nowrousian M."/>
            <person name="de Jonge R."/>
            <person name="Stahlhut G."/>
            <person name="Hoff K.J."/>
            <person name="Asshauer K.P."/>
            <person name="Thurmer A."/>
            <person name="Stanke M."/>
            <person name="Daniel R."/>
            <person name="Morgenstern B."/>
            <person name="Thomma B.P.H.J."/>
            <person name="Kronstad J.W."/>
            <person name="Braus-Stromeyer S.A."/>
            <person name="Braus G.H."/>
        </authorList>
    </citation>
    <scope>NUCLEOTIDE SEQUENCE</scope>
    <source>
        <strain evidence="2">Vl32</strain>
    </source>
</reference>
<feature type="region of interest" description="Disordered" evidence="1">
    <location>
        <begin position="284"/>
        <end position="466"/>
    </location>
</feature>
<name>A0A8I3ASR6_VERLO</name>
<feature type="compositionally biased region" description="Basic and acidic residues" evidence="1">
    <location>
        <begin position="285"/>
        <end position="337"/>
    </location>
</feature>
<evidence type="ECO:0000256" key="1">
    <source>
        <dbReference type="SAM" id="MobiDB-lite"/>
    </source>
</evidence>
<comment type="caution">
    <text evidence="2">The sequence shown here is derived from an EMBL/GenBank/DDBJ whole genome shotgun (WGS) entry which is preliminary data.</text>
</comment>
<gene>
    <name evidence="2" type="ORF">HYQ45_005111</name>
</gene>
<organism evidence="2 3">
    <name type="scientific">Verticillium longisporum</name>
    <name type="common">Verticillium dahliae var. longisporum</name>
    <dbReference type="NCBI Taxonomy" id="100787"/>
    <lineage>
        <taxon>Eukaryota</taxon>
        <taxon>Fungi</taxon>
        <taxon>Dikarya</taxon>
        <taxon>Ascomycota</taxon>
        <taxon>Pezizomycotina</taxon>
        <taxon>Sordariomycetes</taxon>
        <taxon>Hypocreomycetidae</taxon>
        <taxon>Glomerellales</taxon>
        <taxon>Plectosphaerellaceae</taxon>
        <taxon>Verticillium</taxon>
    </lineage>
</organism>
<proteinExistence type="predicted"/>